<keyword evidence="1" id="KW-1133">Transmembrane helix</keyword>
<dbReference type="PANTHER" id="PTHR41260">
    <property type="entry name" value="PROTEIN ECSC"/>
    <property type="match status" value="1"/>
</dbReference>
<keyword evidence="1" id="KW-0812">Transmembrane</keyword>
<gene>
    <name evidence="2" type="ORF">HMPREF0061_0179</name>
</gene>
<evidence type="ECO:0008006" key="4">
    <source>
        <dbReference type="Google" id="ProtNLM"/>
    </source>
</evidence>
<proteinExistence type="predicted"/>
<dbReference type="EMBL" id="ADNT01000017">
    <property type="protein sequence ID" value="EFG50454.1"/>
    <property type="molecule type" value="Genomic_DNA"/>
</dbReference>
<reference evidence="2 3" key="1">
    <citation type="submission" date="2010-04" db="EMBL/GenBank/DDBJ databases">
        <authorList>
            <person name="Muzny D."/>
            <person name="Qin X."/>
            <person name="Deng J."/>
            <person name="Jiang H."/>
            <person name="Liu Y."/>
            <person name="Qu J."/>
            <person name="Song X.-Z."/>
            <person name="Zhang L."/>
            <person name="Thornton R."/>
            <person name="Coyle M."/>
            <person name="Francisco L."/>
            <person name="Jackson L."/>
            <person name="Javaid M."/>
            <person name="Korchina V."/>
            <person name="Kovar C."/>
            <person name="Mata R."/>
            <person name="Mathew T."/>
            <person name="Ngo R."/>
            <person name="Nguyen L."/>
            <person name="Nguyen N."/>
            <person name="Okwuonu G."/>
            <person name="Ongeri F."/>
            <person name="Pham C."/>
            <person name="Simmons D."/>
            <person name="Wilczek-Boney K."/>
            <person name="Hale W."/>
            <person name="Jakkamsetti A."/>
            <person name="Pham P."/>
            <person name="Ruth R."/>
            <person name="San Lucas F."/>
            <person name="Warren J."/>
            <person name="Zhang J."/>
            <person name="Zhao Z."/>
            <person name="Zhou C."/>
            <person name="Zhu D."/>
            <person name="Lee S."/>
            <person name="Bess C."/>
            <person name="Blankenburg K."/>
            <person name="Forbes L."/>
            <person name="Fu Q."/>
            <person name="Gubbala S."/>
            <person name="Hirani K."/>
            <person name="Jayaseelan J.C."/>
            <person name="Lara F."/>
            <person name="Munidasa M."/>
            <person name="Palculict T."/>
            <person name="Patil S."/>
            <person name="Pu L.-L."/>
            <person name="Saada N."/>
            <person name="Tang L."/>
            <person name="Weissenberger G."/>
            <person name="Zhu Y."/>
            <person name="Hemphill L."/>
            <person name="Shang Y."/>
            <person name="Youmans B."/>
            <person name="Ayvaz T."/>
            <person name="Ross M."/>
            <person name="Santibanez J."/>
            <person name="Aqrawi P."/>
            <person name="Gross S."/>
            <person name="Joshi V."/>
            <person name="Fowler G."/>
            <person name="Nazareth L."/>
            <person name="Reid J."/>
            <person name="Worley K."/>
            <person name="Petrosino J."/>
            <person name="Highlander S."/>
            <person name="Gibbs R."/>
            <person name="Gibbs R."/>
        </authorList>
    </citation>
    <scope>NUCLEOTIDE SEQUENCE [LARGE SCALE GENOMIC DNA]</scope>
    <source>
        <strain evidence="2 3">ATCC 11563</strain>
    </source>
</reference>
<evidence type="ECO:0000313" key="2">
    <source>
        <dbReference type="EMBL" id="EFG50454.1"/>
    </source>
</evidence>
<comment type="caution">
    <text evidence="2">The sequence shown here is derived from an EMBL/GenBank/DDBJ whole genome shotgun (WGS) entry which is preliminary data.</text>
</comment>
<protein>
    <recommendedName>
        <fullName evidence="4">EcsC family protein</fullName>
    </recommendedName>
</protein>
<dbReference type="InterPro" id="IPR024787">
    <property type="entry name" value="EcsC"/>
</dbReference>
<dbReference type="Pfam" id="PF12787">
    <property type="entry name" value="EcsC"/>
    <property type="match status" value="1"/>
</dbReference>
<keyword evidence="3" id="KW-1185">Reference proteome</keyword>
<sequence>MSIASISSVINKLISAQKTKATTSGIITGFGGIITMPVTVPANVASVLLVQMRMIAAIALIRGYDLNSDQVKTFIYATLAGSSVADVTKKTGIIISNKMMTGVIKKIPGETLTKINQAVGFRLVTKFGTKGAINLGKAVPVAGAVVGGGIDLFTSTGIAKLAKRTFTDDGIDVGDGTIINKSEFEVID</sequence>
<feature type="transmembrane region" description="Helical" evidence="1">
    <location>
        <begin position="21"/>
        <end position="38"/>
    </location>
</feature>
<dbReference type="PANTHER" id="PTHR41260:SF1">
    <property type="entry name" value="PROTEIN ECSC"/>
    <property type="match status" value="1"/>
</dbReference>
<evidence type="ECO:0000313" key="3">
    <source>
        <dbReference type="Proteomes" id="UP000003764"/>
    </source>
</evidence>
<evidence type="ECO:0000256" key="1">
    <source>
        <dbReference type="SAM" id="Phobius"/>
    </source>
</evidence>
<organism evidence="2 3">
    <name type="scientific">Aerococcus viridans (strain ATCC 11563 / DSM 20340 / CCUG 4311 / JCM 20461 / NBRC 12219 / NCTC 8251 / M1)</name>
    <dbReference type="NCBI Taxonomy" id="655812"/>
    <lineage>
        <taxon>Bacteria</taxon>
        <taxon>Bacillati</taxon>
        <taxon>Bacillota</taxon>
        <taxon>Bacilli</taxon>
        <taxon>Lactobacillales</taxon>
        <taxon>Aerococcaceae</taxon>
        <taxon>Aerococcus</taxon>
    </lineage>
</organism>
<name>A0ABP2IBT7_AERVM</name>
<dbReference type="Proteomes" id="UP000003764">
    <property type="component" value="Unassembled WGS sequence"/>
</dbReference>
<accession>A0ABP2IBT7</accession>
<keyword evidence="1" id="KW-0472">Membrane</keyword>